<feature type="compositionally biased region" description="Basic and acidic residues" evidence="1">
    <location>
        <begin position="1053"/>
        <end position="1100"/>
    </location>
</feature>
<feature type="region of interest" description="Disordered" evidence="1">
    <location>
        <begin position="31"/>
        <end position="71"/>
    </location>
</feature>
<feature type="compositionally biased region" description="Acidic residues" evidence="1">
    <location>
        <begin position="866"/>
        <end position="888"/>
    </location>
</feature>
<dbReference type="OrthoDB" id="5348404at2759"/>
<feature type="compositionally biased region" description="Basic residues" evidence="1">
    <location>
        <begin position="138"/>
        <end position="150"/>
    </location>
</feature>
<dbReference type="Pfam" id="PF02037">
    <property type="entry name" value="SAP"/>
    <property type="match status" value="1"/>
</dbReference>
<feature type="compositionally biased region" description="Basic and acidic residues" evidence="1">
    <location>
        <begin position="201"/>
        <end position="218"/>
    </location>
</feature>
<feature type="domain" description="SAP" evidence="2">
    <location>
        <begin position="17"/>
        <end position="51"/>
    </location>
</feature>
<dbReference type="Pfam" id="PF16294">
    <property type="entry name" value="RSB_motif"/>
    <property type="match status" value="1"/>
</dbReference>
<dbReference type="InterPro" id="IPR035979">
    <property type="entry name" value="RBD_domain_sf"/>
</dbReference>
<dbReference type="EMBL" id="CAJPEV010001241">
    <property type="protein sequence ID" value="CAG0891562.1"/>
    <property type="molecule type" value="Genomic_DNA"/>
</dbReference>
<dbReference type="Proteomes" id="UP000677054">
    <property type="component" value="Unassembled WGS sequence"/>
</dbReference>
<dbReference type="GO" id="GO:0061574">
    <property type="term" value="C:ASAP complex"/>
    <property type="evidence" value="ECO:0007669"/>
    <property type="project" value="TreeGrafter"/>
</dbReference>
<dbReference type="PROSITE" id="PS50800">
    <property type="entry name" value="SAP"/>
    <property type="match status" value="1"/>
</dbReference>
<accession>A0A7R8XIU0</accession>
<evidence type="ECO:0000256" key="1">
    <source>
        <dbReference type="SAM" id="MobiDB-lite"/>
    </source>
</evidence>
<feature type="compositionally biased region" description="Basic residues" evidence="1">
    <location>
        <begin position="790"/>
        <end position="799"/>
    </location>
</feature>
<sequence length="1228" mass="142182">MADNTRLHDLIVDGKPISSLRVIDLKSQLEKRGLSKSGSKKDLQERLISHLQLEESRESSSQDEDHVPNLELQNAAIAEDNDFIREYLASQQAIYQVQREAKKKVEEEIRRESETGSEASQEETDSSEIGSPPAGRSPKGHRGGSRRHLRRDSSGPQARMDVSSSSRKEQEGSHRKTRLSSMDGSGGRGDVEIAVPPKDISSMEKNEELVESVVKDDLQMTSGTESSSQKDSVPAPSQDKDMENVQMSTMKARKDDKMLPETKQDSNKKGEISAELESEYPLGAGAETQPIEGKSTVAENEGRLEKRDSEENKKIEPSKEIQESPDNKKHRREREKKDSGSLHSKETNLDAAKNAEGKKIDEGTPSQEPSREDDVKEKHKHRREEKKEKHKHHHHHHHHREEQRDHKDEKEKRDKEDKLHSKETKIDKDHDQERHHKDDKDKEEREEVVPGDHNKQEEKEKQDKVEKEKEKLDKIEKEKEKLDKIEKEKEKLDKMEKEKEKLDKIEKEKEKQDKMEKEKEKLDKIEKEKEKQDKMEKEKEKQDKMEKEKEKLDKIEKEKEKLDKMEKEKDEDKHEKEKDEETRNMKMEIAIKAEFCSPVQENFKDNKEAEEKHREDIGGNIQGKDESLIDEKNNGRRIRLKRRPHAGSEDVPSPKVPKEELEVRGDAHSPRESQKEQEERVASECNHTELLPKEDKCLPTSLEKSSKEKSSKKKTSKSSKDEKSRKLNILEADEAADVVQIDVEDIRDAIDMDLDEHLNPDEPSRTESGEEKETTPPVSEGTSRVPQKVFPRRVLKLKRKSEQEGGLENDRPAPSEKTTLESGHDEKDSRQSSRKRRWKVNSAAPEVPGKSVEITTDSLKTLIDTTEVEGKDEETMSEGEVNESEEELTAPASEKEKTRSPSPPPVKEAPQPMKPKEPARKVTLKKLPPNEATVPSNRGKKDRGDLTPPHYPPSQVIVITNLVRPFTIAQLKELLGRTGTLLEGKFWIDRIKSKCYAMYQSKEEAIETRRALHGVKWPVSNPKELFVDFATVDELDAHLNDSEVGVGRIPSTDGREQVRSKEHDEGREKHREHPDHERDEKDRDRRGRERGKEKDGEDKNHRRSKASTDPNIREWDRAKIGERSPGEREREREARRRERERELEKKTRDLERSRDQVRAEKEPKEAPAKLLDDLFCKTKTTPCIYWLPLTAQQIDEKEGLRRRRMAERERRLAEMEKADKGPRRKWRD</sequence>
<feature type="compositionally biased region" description="Polar residues" evidence="1">
    <location>
        <begin position="776"/>
        <end position="785"/>
    </location>
</feature>
<feature type="compositionally biased region" description="Basic and acidic residues" evidence="1">
    <location>
        <begin position="602"/>
        <end position="634"/>
    </location>
</feature>
<feature type="compositionally biased region" description="Basic and acidic residues" evidence="1">
    <location>
        <begin position="31"/>
        <end position="68"/>
    </location>
</feature>
<dbReference type="InterPro" id="IPR036361">
    <property type="entry name" value="SAP_dom_sf"/>
</dbReference>
<feature type="compositionally biased region" description="Basic and acidic residues" evidence="1">
    <location>
        <begin position="744"/>
        <end position="774"/>
    </location>
</feature>
<feature type="compositionally biased region" description="Basic and acidic residues" evidence="1">
    <location>
        <begin position="400"/>
        <end position="591"/>
    </location>
</feature>
<dbReference type="EMBL" id="LR900758">
    <property type="protein sequence ID" value="CAD7246795.1"/>
    <property type="molecule type" value="Genomic_DNA"/>
</dbReference>
<dbReference type="InterPro" id="IPR034257">
    <property type="entry name" value="Acinus_RRM"/>
</dbReference>
<feature type="compositionally biased region" description="Basic and acidic residues" evidence="1">
    <location>
        <begin position="99"/>
        <end position="114"/>
    </location>
</feature>
<dbReference type="GO" id="GO:0071011">
    <property type="term" value="C:precatalytic spliceosome"/>
    <property type="evidence" value="ECO:0007669"/>
    <property type="project" value="TreeGrafter"/>
</dbReference>
<evidence type="ECO:0000259" key="2">
    <source>
        <dbReference type="PROSITE" id="PS50800"/>
    </source>
</evidence>
<feature type="region of interest" description="Disordered" evidence="1">
    <location>
        <begin position="97"/>
        <end position="952"/>
    </location>
</feature>
<feature type="region of interest" description="Disordered" evidence="1">
    <location>
        <begin position="1043"/>
        <end position="1168"/>
    </location>
</feature>
<gene>
    <name evidence="3" type="ORF">DSTB1V02_LOCUS6639</name>
</gene>
<dbReference type="SUPFAM" id="SSF54928">
    <property type="entry name" value="RNA-binding domain, RBD"/>
    <property type="match status" value="1"/>
</dbReference>
<name>A0A7R8XIU0_9CRUS</name>
<proteinExistence type="predicted"/>
<keyword evidence="4" id="KW-1185">Reference proteome</keyword>
<feature type="compositionally biased region" description="Basic and acidic residues" evidence="1">
    <location>
        <begin position="800"/>
        <end position="831"/>
    </location>
</feature>
<dbReference type="SUPFAM" id="SSF68906">
    <property type="entry name" value="SAP domain"/>
    <property type="match status" value="1"/>
</dbReference>
<reference evidence="3" key="1">
    <citation type="submission" date="2020-11" db="EMBL/GenBank/DDBJ databases">
        <authorList>
            <person name="Tran Van P."/>
        </authorList>
    </citation>
    <scope>NUCLEOTIDE SEQUENCE</scope>
</reference>
<feature type="compositionally biased region" description="Basic and acidic residues" evidence="1">
    <location>
        <begin position="335"/>
        <end position="362"/>
    </location>
</feature>
<feature type="compositionally biased region" description="Basic and acidic residues" evidence="1">
    <location>
        <begin position="300"/>
        <end position="327"/>
    </location>
</feature>
<feature type="compositionally biased region" description="Basic residues" evidence="1">
    <location>
        <begin position="378"/>
        <end position="399"/>
    </location>
</feature>
<organism evidence="3">
    <name type="scientific">Darwinula stevensoni</name>
    <dbReference type="NCBI Taxonomy" id="69355"/>
    <lineage>
        <taxon>Eukaryota</taxon>
        <taxon>Metazoa</taxon>
        <taxon>Ecdysozoa</taxon>
        <taxon>Arthropoda</taxon>
        <taxon>Crustacea</taxon>
        <taxon>Oligostraca</taxon>
        <taxon>Ostracoda</taxon>
        <taxon>Podocopa</taxon>
        <taxon>Podocopida</taxon>
        <taxon>Darwinulocopina</taxon>
        <taxon>Darwinuloidea</taxon>
        <taxon>Darwinulidae</taxon>
        <taxon>Darwinula</taxon>
    </lineage>
</organism>
<feature type="compositionally biased region" description="Basic and acidic residues" evidence="1">
    <location>
        <begin position="656"/>
        <end position="697"/>
    </location>
</feature>
<dbReference type="InterPro" id="IPR052793">
    <property type="entry name" value="EJC-associated_protein"/>
</dbReference>
<evidence type="ECO:0000313" key="3">
    <source>
        <dbReference type="EMBL" id="CAD7246795.1"/>
    </source>
</evidence>
<feature type="compositionally biased region" description="Basic and acidic residues" evidence="1">
    <location>
        <begin position="252"/>
        <end position="272"/>
    </location>
</feature>
<dbReference type="InterPro" id="IPR003034">
    <property type="entry name" value="SAP_dom"/>
</dbReference>
<protein>
    <recommendedName>
        <fullName evidence="2">SAP domain-containing protein</fullName>
    </recommendedName>
</protein>
<feature type="compositionally biased region" description="Basic and acidic residues" evidence="1">
    <location>
        <begin position="1111"/>
        <end position="1168"/>
    </location>
</feature>
<dbReference type="PANTHER" id="PTHR46589">
    <property type="entry name" value="APOPTOTIC CHROMATIN CONDENSATION INDUCER IN THE NUCLEUS"/>
    <property type="match status" value="1"/>
</dbReference>
<dbReference type="InterPro" id="IPR032552">
    <property type="entry name" value="RSB_motif"/>
</dbReference>
<feature type="compositionally biased region" description="Basic residues" evidence="1">
    <location>
        <begin position="635"/>
        <end position="645"/>
    </location>
</feature>
<dbReference type="GO" id="GO:0003723">
    <property type="term" value="F:RNA binding"/>
    <property type="evidence" value="ECO:0007669"/>
    <property type="project" value="TreeGrafter"/>
</dbReference>
<feature type="compositionally biased region" description="Polar residues" evidence="1">
    <location>
        <begin position="219"/>
        <end position="231"/>
    </location>
</feature>
<dbReference type="SMART" id="SM00513">
    <property type="entry name" value="SAP"/>
    <property type="match status" value="1"/>
</dbReference>
<dbReference type="GO" id="GO:0008380">
    <property type="term" value="P:RNA splicing"/>
    <property type="evidence" value="ECO:0007669"/>
    <property type="project" value="TreeGrafter"/>
</dbReference>
<dbReference type="PANTHER" id="PTHR46589:SF1">
    <property type="entry name" value="APOPTOTIC CHROMATIN CONDENSATION INDUCER IN THE NUCLEUS"/>
    <property type="match status" value="1"/>
</dbReference>
<dbReference type="AlphaFoldDB" id="A0A7R8XIU0"/>
<evidence type="ECO:0000313" key="4">
    <source>
        <dbReference type="Proteomes" id="UP000677054"/>
    </source>
</evidence>
<dbReference type="CDD" id="cd12432">
    <property type="entry name" value="RRM_ACINU"/>
    <property type="match status" value="1"/>
</dbReference>